<dbReference type="Pfam" id="PF00534">
    <property type="entry name" value="Glycos_transf_1"/>
    <property type="match status" value="1"/>
</dbReference>
<proteinExistence type="predicted"/>
<dbReference type="Gene3D" id="3.40.50.2000">
    <property type="entry name" value="Glycogen Phosphorylase B"/>
    <property type="match status" value="2"/>
</dbReference>
<dbReference type="PANTHER" id="PTHR12526:SF640">
    <property type="entry name" value="COLANIC ACID BIOSYNTHESIS GLYCOSYLTRANSFERASE WCAL-RELATED"/>
    <property type="match status" value="1"/>
</dbReference>
<gene>
    <name evidence="4" type="ORF">METZ01_LOCUS211474</name>
</gene>
<feature type="domain" description="Glycosyl transferase family 1" evidence="3">
    <location>
        <begin position="159"/>
        <end position="324"/>
    </location>
</feature>
<organism evidence="4">
    <name type="scientific">marine metagenome</name>
    <dbReference type="NCBI Taxonomy" id="408172"/>
    <lineage>
        <taxon>unclassified sequences</taxon>
        <taxon>metagenomes</taxon>
        <taxon>ecological metagenomes</taxon>
    </lineage>
</organism>
<dbReference type="SUPFAM" id="SSF53756">
    <property type="entry name" value="UDP-Glycosyltransferase/glycogen phosphorylase"/>
    <property type="match status" value="1"/>
</dbReference>
<dbReference type="CDD" id="cd03801">
    <property type="entry name" value="GT4_PimA-like"/>
    <property type="match status" value="1"/>
</dbReference>
<dbReference type="AlphaFoldDB" id="A0A382F6N1"/>
<evidence type="ECO:0000256" key="2">
    <source>
        <dbReference type="ARBA" id="ARBA00022679"/>
    </source>
</evidence>
<sequence length="347" mass="38403">MPPDLILGNSSRRFSGITSTLLQVLPHQQQACELAVLGGHHLPKGTPVIGFLEAVFMLRRLSGNDSNVIFHARRNDEMIQALVLKLFSGNKLKIVFTSTAQRHHSRFTRWLIRKMDGVISTCDAAAFYLKRKPQAIIAHGVDSQRYQPATSKSELWKQLGLPGKQGIGIFGRVRKQKGIDILIDAAIPLLKRNPDWSVIIVGEITADQTEFFEQQQQKIKAADLAGQFVFTGKQPFQRIPELFQAMSIITALSRNEGFGLTVLEAMSSGVPVIASTAGAWPEIINSTQTGRIVPIADVAATSRALNELINDSETLEALALQARQKVIDYYTVEQEAAKLLNYFQSLQ</sequence>
<dbReference type="GO" id="GO:0016757">
    <property type="term" value="F:glycosyltransferase activity"/>
    <property type="evidence" value="ECO:0007669"/>
    <property type="project" value="UniProtKB-KW"/>
</dbReference>
<evidence type="ECO:0000259" key="3">
    <source>
        <dbReference type="Pfam" id="PF00534"/>
    </source>
</evidence>
<keyword evidence="1" id="KW-0328">Glycosyltransferase</keyword>
<name>A0A382F6N1_9ZZZZ</name>
<dbReference type="InterPro" id="IPR001296">
    <property type="entry name" value="Glyco_trans_1"/>
</dbReference>
<reference evidence="4" key="1">
    <citation type="submission" date="2018-05" db="EMBL/GenBank/DDBJ databases">
        <authorList>
            <person name="Lanie J.A."/>
            <person name="Ng W.-L."/>
            <person name="Kazmierczak K.M."/>
            <person name="Andrzejewski T.M."/>
            <person name="Davidsen T.M."/>
            <person name="Wayne K.J."/>
            <person name="Tettelin H."/>
            <person name="Glass J.I."/>
            <person name="Rusch D."/>
            <person name="Podicherti R."/>
            <person name="Tsui H.-C.T."/>
            <person name="Winkler M.E."/>
        </authorList>
    </citation>
    <scope>NUCLEOTIDE SEQUENCE</scope>
</reference>
<dbReference type="PANTHER" id="PTHR12526">
    <property type="entry name" value="GLYCOSYLTRANSFERASE"/>
    <property type="match status" value="1"/>
</dbReference>
<protein>
    <recommendedName>
        <fullName evidence="3">Glycosyl transferase family 1 domain-containing protein</fullName>
    </recommendedName>
</protein>
<accession>A0A382F6N1</accession>
<evidence type="ECO:0000256" key="1">
    <source>
        <dbReference type="ARBA" id="ARBA00022676"/>
    </source>
</evidence>
<keyword evidence="2" id="KW-0808">Transferase</keyword>
<dbReference type="EMBL" id="UINC01048276">
    <property type="protein sequence ID" value="SVB58620.1"/>
    <property type="molecule type" value="Genomic_DNA"/>
</dbReference>
<evidence type="ECO:0000313" key="4">
    <source>
        <dbReference type="EMBL" id="SVB58620.1"/>
    </source>
</evidence>